<dbReference type="EMBL" id="JAHQIW010006666">
    <property type="protein sequence ID" value="KAJ1369738.1"/>
    <property type="molecule type" value="Genomic_DNA"/>
</dbReference>
<evidence type="ECO:0000313" key="1">
    <source>
        <dbReference type="EMBL" id="KAJ1369738.1"/>
    </source>
</evidence>
<accession>A0AAD5R5D5</accession>
<proteinExistence type="predicted"/>
<keyword evidence="2" id="KW-1185">Reference proteome</keyword>
<sequence length="89" mass="10039">MDSLCMLHSLSFDLHKSFSTHFDRNQIVVDNQANIFSPTQTTRNAVKSQCPSNPLSITMTNKLSKKGWCISNDGSLRPVDSQMSHDKLR</sequence>
<dbReference type="Proteomes" id="UP001196413">
    <property type="component" value="Unassembled WGS sequence"/>
</dbReference>
<evidence type="ECO:0000313" key="2">
    <source>
        <dbReference type="Proteomes" id="UP001196413"/>
    </source>
</evidence>
<comment type="caution">
    <text evidence="1">The sequence shown here is derived from an EMBL/GenBank/DDBJ whole genome shotgun (WGS) entry which is preliminary data.</text>
</comment>
<organism evidence="1 2">
    <name type="scientific">Parelaphostrongylus tenuis</name>
    <name type="common">Meningeal worm</name>
    <dbReference type="NCBI Taxonomy" id="148309"/>
    <lineage>
        <taxon>Eukaryota</taxon>
        <taxon>Metazoa</taxon>
        <taxon>Ecdysozoa</taxon>
        <taxon>Nematoda</taxon>
        <taxon>Chromadorea</taxon>
        <taxon>Rhabditida</taxon>
        <taxon>Rhabditina</taxon>
        <taxon>Rhabditomorpha</taxon>
        <taxon>Strongyloidea</taxon>
        <taxon>Metastrongylidae</taxon>
        <taxon>Parelaphostrongylus</taxon>
    </lineage>
</organism>
<name>A0AAD5R5D5_PARTN</name>
<gene>
    <name evidence="1" type="ORF">KIN20_031285</name>
</gene>
<protein>
    <submittedName>
        <fullName evidence="1">Uncharacterized protein</fullName>
    </submittedName>
</protein>
<dbReference type="AlphaFoldDB" id="A0AAD5R5D5"/>
<reference evidence="1" key="1">
    <citation type="submission" date="2021-06" db="EMBL/GenBank/DDBJ databases">
        <title>Parelaphostrongylus tenuis whole genome reference sequence.</title>
        <authorList>
            <person name="Garwood T.J."/>
            <person name="Larsen P.A."/>
            <person name="Fountain-Jones N.M."/>
            <person name="Garbe J.R."/>
            <person name="Macchietto M.G."/>
            <person name="Kania S.A."/>
            <person name="Gerhold R.W."/>
            <person name="Richards J.E."/>
            <person name="Wolf T.M."/>
        </authorList>
    </citation>
    <scope>NUCLEOTIDE SEQUENCE</scope>
    <source>
        <strain evidence="1">MNPRO001-30</strain>
        <tissue evidence="1">Meninges</tissue>
    </source>
</reference>